<evidence type="ECO:0000256" key="3">
    <source>
        <dbReference type="ARBA" id="ARBA00022840"/>
    </source>
</evidence>
<dbReference type="Pfam" id="PF00005">
    <property type="entry name" value="ABC_tran"/>
    <property type="match status" value="1"/>
</dbReference>
<dbReference type="PANTHER" id="PTHR45772">
    <property type="entry name" value="CONSERVED COMPONENT OF ABC TRANSPORTER FOR NATURAL AMINO ACIDS-RELATED"/>
    <property type="match status" value="1"/>
</dbReference>
<dbReference type="EMBL" id="AEDQ01000033">
    <property type="protein sequence ID" value="EFL43597.1"/>
    <property type="molecule type" value="Genomic_DNA"/>
</dbReference>
<keyword evidence="6" id="KW-1185">Reference proteome</keyword>
<dbReference type="GO" id="GO:0005524">
    <property type="term" value="F:ATP binding"/>
    <property type="evidence" value="ECO:0007669"/>
    <property type="project" value="UniProtKB-KW"/>
</dbReference>
<organism evidence="5 6">
    <name type="scientific">Fannyhessea vaginae PB189-T1-4</name>
    <dbReference type="NCBI Taxonomy" id="866774"/>
    <lineage>
        <taxon>Bacteria</taxon>
        <taxon>Bacillati</taxon>
        <taxon>Actinomycetota</taxon>
        <taxon>Coriobacteriia</taxon>
        <taxon>Coriobacteriales</taxon>
        <taxon>Atopobiaceae</taxon>
        <taxon>Fannyhessea</taxon>
    </lineage>
</organism>
<evidence type="ECO:0000313" key="5">
    <source>
        <dbReference type="EMBL" id="EFL43597.1"/>
    </source>
</evidence>
<evidence type="ECO:0000259" key="4">
    <source>
        <dbReference type="PROSITE" id="PS50893"/>
    </source>
</evidence>
<dbReference type="Gene3D" id="3.40.50.300">
    <property type="entry name" value="P-loop containing nucleotide triphosphate hydrolases"/>
    <property type="match status" value="1"/>
</dbReference>
<dbReference type="InterPro" id="IPR027417">
    <property type="entry name" value="P-loop_NTPase"/>
</dbReference>
<dbReference type="PROSITE" id="PS50893">
    <property type="entry name" value="ABC_TRANSPORTER_2"/>
    <property type="match status" value="1"/>
</dbReference>
<proteinExistence type="predicted"/>
<protein>
    <submittedName>
        <fullName evidence="5">ABC transporter, ATP-binding protein</fullName>
    </submittedName>
</protein>
<name>A0ABN0AYK7_9ACTN</name>
<gene>
    <name evidence="5" type="ORF">HMPREF9248_0668</name>
</gene>
<evidence type="ECO:0000256" key="1">
    <source>
        <dbReference type="ARBA" id="ARBA00022448"/>
    </source>
</evidence>
<feature type="domain" description="ABC transporter" evidence="4">
    <location>
        <begin position="44"/>
        <end position="292"/>
    </location>
</feature>
<keyword evidence="1" id="KW-0813">Transport</keyword>
<sequence>MQQSSQNSPTKGVGRFSFKRRPILVPVASPNMVPERDLGSMPVLQAQHLTIEFGGLKAVDDVNLAVGRTEIAGLIGPNGAGKTTVFNLLTHEYTPTRGTVLIDGYDTAGKTIYEVNRMGVARTFQNIRLFSQMSVIDNILVGFDAQMKTHVLSDMFRLPSHFKQEAEFHERAHKLLSMFNMEQYAKLEAGNLAYGQQRYLEILRALATKPKVLLLDEPAAGMNPSETAALAEHIELIRDTFHIGILLIEHDMKLVCNVCESVGVLDHGRVIAKGTPEDIQHDPYVIEAYLGKQDTHGVA</sequence>
<dbReference type="PANTHER" id="PTHR45772:SF7">
    <property type="entry name" value="AMINO ACID ABC TRANSPORTER ATP-BINDING PROTEIN"/>
    <property type="match status" value="1"/>
</dbReference>
<dbReference type="RefSeq" id="WP_006304729.1">
    <property type="nucleotide sequence ID" value="NZ_AEDQ01000033.1"/>
</dbReference>
<dbReference type="CDD" id="cd03219">
    <property type="entry name" value="ABC_Mj1267_LivG_branched"/>
    <property type="match status" value="1"/>
</dbReference>
<dbReference type="InterPro" id="IPR032823">
    <property type="entry name" value="BCA_ABC_TP_C"/>
</dbReference>
<dbReference type="InterPro" id="IPR051120">
    <property type="entry name" value="ABC_AA/LPS_Transport"/>
</dbReference>
<evidence type="ECO:0000256" key="2">
    <source>
        <dbReference type="ARBA" id="ARBA00022741"/>
    </source>
</evidence>
<dbReference type="SUPFAM" id="SSF52540">
    <property type="entry name" value="P-loop containing nucleoside triphosphate hydrolases"/>
    <property type="match status" value="1"/>
</dbReference>
<evidence type="ECO:0000313" key="6">
    <source>
        <dbReference type="Proteomes" id="UP000004431"/>
    </source>
</evidence>
<keyword evidence="2" id="KW-0547">Nucleotide-binding</keyword>
<accession>A0ABN0AYK7</accession>
<dbReference type="Proteomes" id="UP000004431">
    <property type="component" value="Unassembled WGS sequence"/>
</dbReference>
<dbReference type="Pfam" id="PF12399">
    <property type="entry name" value="BCA_ABC_TP_C"/>
    <property type="match status" value="1"/>
</dbReference>
<comment type="caution">
    <text evidence="5">The sequence shown here is derived from an EMBL/GenBank/DDBJ whole genome shotgun (WGS) entry which is preliminary data.</text>
</comment>
<dbReference type="InterPro" id="IPR003593">
    <property type="entry name" value="AAA+_ATPase"/>
</dbReference>
<keyword evidence="3 5" id="KW-0067">ATP-binding</keyword>
<dbReference type="InterPro" id="IPR003439">
    <property type="entry name" value="ABC_transporter-like_ATP-bd"/>
</dbReference>
<dbReference type="SMART" id="SM00382">
    <property type="entry name" value="AAA"/>
    <property type="match status" value="1"/>
</dbReference>
<reference evidence="5 6" key="1">
    <citation type="submission" date="2010-08" db="EMBL/GenBank/DDBJ databases">
        <authorList>
            <person name="Durkin A.S."/>
            <person name="Madupu R."/>
            <person name="Torralba M."/>
            <person name="Gillis M."/>
            <person name="Methe B."/>
            <person name="Sutton G."/>
            <person name="Nelson K.E."/>
        </authorList>
    </citation>
    <scope>NUCLEOTIDE SEQUENCE [LARGE SCALE GENOMIC DNA]</scope>
    <source>
        <strain evidence="5 6">PB189-T1-4</strain>
    </source>
</reference>